<proteinExistence type="inferred from homology"/>
<keyword evidence="3" id="KW-0808">Transferase</keyword>
<dbReference type="PANTHER" id="PTHR30582">
    <property type="entry name" value="L,D-TRANSPEPTIDASE"/>
    <property type="match status" value="1"/>
</dbReference>
<dbReference type="GO" id="GO:0009002">
    <property type="term" value="F:serine-type D-Ala-D-Ala carboxypeptidase activity"/>
    <property type="evidence" value="ECO:0007669"/>
    <property type="project" value="InterPro"/>
</dbReference>
<evidence type="ECO:0000256" key="12">
    <source>
        <dbReference type="RuleBase" id="RU004016"/>
    </source>
</evidence>
<evidence type="ECO:0000256" key="8">
    <source>
        <dbReference type="ARBA" id="ARBA00023316"/>
    </source>
</evidence>
<gene>
    <name evidence="15" type="ORF">COV10_02195</name>
</gene>
<dbReference type="Pfam" id="PF00768">
    <property type="entry name" value="Peptidase_S11"/>
    <property type="match status" value="1"/>
</dbReference>
<evidence type="ECO:0000256" key="7">
    <source>
        <dbReference type="ARBA" id="ARBA00022984"/>
    </source>
</evidence>
<dbReference type="InterPro" id="IPR001967">
    <property type="entry name" value="Peptidase_S11_N"/>
</dbReference>
<comment type="pathway">
    <text evidence="1 11">Cell wall biogenesis; peptidoglycan biosynthesis.</text>
</comment>
<feature type="domain" description="L,D-TPase catalytic" evidence="14">
    <location>
        <begin position="92"/>
        <end position="208"/>
    </location>
</feature>
<feature type="binding site" evidence="10">
    <location>
        <position position="412"/>
    </location>
    <ligand>
        <name>substrate</name>
    </ligand>
</feature>
<keyword evidence="8 11" id="KW-0961">Cell wall biogenesis/degradation</keyword>
<comment type="caution">
    <text evidence="15">The sequence shown here is derived from an EMBL/GenBank/DDBJ whole genome shotgun (WGS) entry which is preliminary data.</text>
</comment>
<evidence type="ECO:0000259" key="14">
    <source>
        <dbReference type="PROSITE" id="PS52029"/>
    </source>
</evidence>
<dbReference type="GO" id="GO:0071972">
    <property type="term" value="F:peptidoglycan L,D-transpeptidase activity"/>
    <property type="evidence" value="ECO:0007669"/>
    <property type="project" value="TreeGrafter"/>
</dbReference>
<dbReference type="PRINTS" id="PR00725">
    <property type="entry name" value="DADACBPTASE1"/>
</dbReference>
<accession>A0A2H0RED0</accession>
<dbReference type="Proteomes" id="UP000228767">
    <property type="component" value="Unassembled WGS sequence"/>
</dbReference>
<dbReference type="InterPro" id="IPR018044">
    <property type="entry name" value="Peptidase_S11"/>
</dbReference>
<dbReference type="AlphaFoldDB" id="A0A2H0RED0"/>
<dbReference type="GO" id="GO:0008360">
    <property type="term" value="P:regulation of cell shape"/>
    <property type="evidence" value="ECO:0007669"/>
    <property type="project" value="UniProtKB-UniRule"/>
</dbReference>
<evidence type="ECO:0000256" key="5">
    <source>
        <dbReference type="ARBA" id="ARBA00022801"/>
    </source>
</evidence>
<keyword evidence="13" id="KW-0812">Transmembrane</keyword>
<feature type="transmembrane region" description="Helical" evidence="13">
    <location>
        <begin position="20"/>
        <end position="46"/>
    </location>
</feature>
<dbReference type="UniPathway" id="UPA00219"/>
<evidence type="ECO:0000256" key="6">
    <source>
        <dbReference type="ARBA" id="ARBA00022960"/>
    </source>
</evidence>
<dbReference type="PANTHER" id="PTHR30582:SF2">
    <property type="entry name" value="L,D-TRANSPEPTIDASE YCIB-RELATED"/>
    <property type="match status" value="1"/>
</dbReference>
<dbReference type="GO" id="GO:0005576">
    <property type="term" value="C:extracellular region"/>
    <property type="evidence" value="ECO:0007669"/>
    <property type="project" value="TreeGrafter"/>
</dbReference>
<evidence type="ECO:0000256" key="11">
    <source>
        <dbReference type="PROSITE-ProRule" id="PRU01373"/>
    </source>
</evidence>
<evidence type="ECO:0000256" key="10">
    <source>
        <dbReference type="PIRSR" id="PIRSR618044-2"/>
    </source>
</evidence>
<dbReference type="Pfam" id="PF03734">
    <property type="entry name" value="YkuD"/>
    <property type="match status" value="1"/>
</dbReference>
<dbReference type="GO" id="GO:0006508">
    <property type="term" value="P:proteolysis"/>
    <property type="evidence" value="ECO:0007669"/>
    <property type="project" value="InterPro"/>
</dbReference>
<organism evidence="15 16">
    <name type="scientific">Candidatus Vogelbacteria bacterium CG10_big_fil_rev_8_21_14_0_10_51_16</name>
    <dbReference type="NCBI Taxonomy" id="1975045"/>
    <lineage>
        <taxon>Bacteria</taxon>
        <taxon>Candidatus Vogeliibacteriota</taxon>
    </lineage>
</organism>
<feature type="active site" evidence="9">
    <location>
        <position position="309"/>
    </location>
</feature>
<sequence>MFDDNEQPQQPYPPTKTSRFVLPVVVTLPLFLFVAIASAFAAVYFVDRTGYTPNLPAFTLDVSSFEYGARPELAQAEYFLAVRERFIADEASFVEADLSAMRLRVYQDGVVTKDVPIKSKGREGSWWETPAGLYRIEAKKENHFSSFGQVYQPWSMIFQGNFFIHGWPYYPDGTPVASTYSGGCIRLADEDAEAVYQLVSTGMPVLVYSDRFHEDNFAYSPNLPNVSAERYLVADLGNNYVFLEQGSDDQVPIASLTKLVTALVASEYINLDNPITITQTMLATTSLPRLRAGEKIRALDLLYPLLLESSNEAAAALAQTLGKARFVGLMQKKVQALGMLDTVLVDASGSGAGNISTPQDLFHLLKYLQYNRSFVLKLTTGELNRSAYGKAHFTNLHNFNLFAGDPSFLGGKVGQTLAAKETMVALFEIPFEATPRSVAIIVLGSNDVARDVQTLLAYTRANYRGRGGLVACSL</sequence>
<evidence type="ECO:0000313" key="15">
    <source>
        <dbReference type="EMBL" id="PIR44911.1"/>
    </source>
</evidence>
<keyword evidence="13" id="KW-1133">Transmembrane helix</keyword>
<dbReference type="InterPro" id="IPR038063">
    <property type="entry name" value="Transpep_catalytic_dom"/>
</dbReference>
<dbReference type="PROSITE" id="PS52029">
    <property type="entry name" value="LD_TPASE"/>
    <property type="match status" value="1"/>
</dbReference>
<dbReference type="GO" id="GO:0016740">
    <property type="term" value="F:transferase activity"/>
    <property type="evidence" value="ECO:0007669"/>
    <property type="project" value="UniProtKB-KW"/>
</dbReference>
<reference evidence="15 16" key="1">
    <citation type="submission" date="2017-09" db="EMBL/GenBank/DDBJ databases">
        <title>Depth-based differentiation of microbial function through sediment-hosted aquifers and enrichment of novel symbionts in the deep terrestrial subsurface.</title>
        <authorList>
            <person name="Probst A.J."/>
            <person name="Ladd B."/>
            <person name="Jarett J.K."/>
            <person name="Geller-Mcgrath D.E."/>
            <person name="Sieber C.M."/>
            <person name="Emerson J.B."/>
            <person name="Anantharaman K."/>
            <person name="Thomas B.C."/>
            <person name="Malmstrom R."/>
            <person name="Stieglmeier M."/>
            <person name="Klingl A."/>
            <person name="Woyke T."/>
            <person name="Ryan C.M."/>
            <person name="Banfield J.F."/>
        </authorList>
    </citation>
    <scope>NUCLEOTIDE SEQUENCE [LARGE SCALE GENOMIC DNA]</scope>
    <source>
        <strain evidence="15">CG10_big_fil_rev_8_21_14_0_10_51_16</strain>
    </source>
</reference>
<dbReference type="EMBL" id="PCYI01000016">
    <property type="protein sequence ID" value="PIR44911.1"/>
    <property type="molecule type" value="Genomic_DNA"/>
</dbReference>
<comment type="similarity">
    <text evidence="2 12">Belongs to the peptidase S11 family.</text>
</comment>
<keyword evidence="7 11" id="KW-0573">Peptidoglycan synthesis</keyword>
<dbReference type="SUPFAM" id="SSF141523">
    <property type="entry name" value="L,D-transpeptidase catalytic domain-like"/>
    <property type="match status" value="1"/>
</dbReference>
<dbReference type="Gene3D" id="3.40.710.10">
    <property type="entry name" value="DD-peptidase/beta-lactamase superfamily"/>
    <property type="match status" value="1"/>
</dbReference>
<evidence type="ECO:0000256" key="9">
    <source>
        <dbReference type="PIRSR" id="PIRSR618044-1"/>
    </source>
</evidence>
<keyword evidence="13" id="KW-0472">Membrane</keyword>
<dbReference type="SUPFAM" id="SSF56601">
    <property type="entry name" value="beta-lactamase/transpeptidase-like"/>
    <property type="match status" value="1"/>
</dbReference>
<evidence type="ECO:0000256" key="2">
    <source>
        <dbReference type="ARBA" id="ARBA00007164"/>
    </source>
</evidence>
<evidence type="ECO:0000256" key="1">
    <source>
        <dbReference type="ARBA" id="ARBA00004752"/>
    </source>
</evidence>
<evidence type="ECO:0000313" key="16">
    <source>
        <dbReference type="Proteomes" id="UP000228767"/>
    </source>
</evidence>
<dbReference type="InterPro" id="IPR005490">
    <property type="entry name" value="LD_TPept_cat_dom"/>
</dbReference>
<dbReference type="CDD" id="cd16913">
    <property type="entry name" value="YkuD_like"/>
    <property type="match status" value="1"/>
</dbReference>
<dbReference type="InterPro" id="IPR012338">
    <property type="entry name" value="Beta-lactam/transpept-like"/>
</dbReference>
<feature type="active site" description="Nucleophile" evidence="11">
    <location>
        <position position="184"/>
    </location>
</feature>
<name>A0A2H0RED0_9BACT</name>
<keyword evidence="5" id="KW-0378">Hydrolase</keyword>
<feature type="active site" description="Acyl-ester intermediate" evidence="9">
    <location>
        <position position="255"/>
    </location>
</feature>
<evidence type="ECO:0000256" key="13">
    <source>
        <dbReference type="SAM" id="Phobius"/>
    </source>
</evidence>
<keyword evidence="6 11" id="KW-0133">Cell shape</keyword>
<dbReference type="GO" id="GO:0071555">
    <property type="term" value="P:cell wall organization"/>
    <property type="evidence" value="ECO:0007669"/>
    <property type="project" value="UniProtKB-UniRule"/>
</dbReference>
<feature type="active site" description="Proton donor/acceptor" evidence="11">
    <location>
        <position position="165"/>
    </location>
</feature>
<feature type="active site" description="Proton acceptor" evidence="9">
    <location>
        <position position="258"/>
    </location>
</feature>
<evidence type="ECO:0000256" key="4">
    <source>
        <dbReference type="ARBA" id="ARBA00022729"/>
    </source>
</evidence>
<dbReference type="GO" id="GO:0018104">
    <property type="term" value="P:peptidoglycan-protein cross-linking"/>
    <property type="evidence" value="ECO:0007669"/>
    <property type="project" value="TreeGrafter"/>
</dbReference>
<keyword evidence="4" id="KW-0732">Signal</keyword>
<dbReference type="Gene3D" id="2.40.440.10">
    <property type="entry name" value="L,D-transpeptidase catalytic domain-like"/>
    <property type="match status" value="1"/>
</dbReference>
<protein>
    <recommendedName>
        <fullName evidence="14">L,D-TPase catalytic domain-containing protein</fullName>
    </recommendedName>
</protein>
<dbReference type="InterPro" id="IPR050979">
    <property type="entry name" value="LD-transpeptidase"/>
</dbReference>
<evidence type="ECO:0000256" key="3">
    <source>
        <dbReference type="ARBA" id="ARBA00022679"/>
    </source>
</evidence>